<name>A0A7W6FZP4_9SPHN</name>
<keyword evidence="3" id="KW-1185">Reference proteome</keyword>
<dbReference type="SUPFAM" id="SSF54427">
    <property type="entry name" value="NTF2-like"/>
    <property type="match status" value="1"/>
</dbReference>
<dbReference type="RefSeq" id="WP_246388826.1">
    <property type="nucleotide sequence ID" value="NZ_JACIDY010000009.1"/>
</dbReference>
<dbReference type="AlphaFoldDB" id="A0A7W6FZP4"/>
<evidence type="ECO:0000259" key="1">
    <source>
        <dbReference type="Pfam" id="PF12680"/>
    </source>
</evidence>
<proteinExistence type="predicted"/>
<sequence>MTENIQSFSSMLRQALGDRIDAGAGTFVEMMAEDGVMEFPYAPAGLPTRLEGRAAIASHLEEAGRMIAFDRMGEPVVHPSTDPDIVVLEFEGFGRGVATGEPYDQTYISVIRTANGHIVHYRDYWNPLVVLRAAMGAALIDALVAGKADHA</sequence>
<reference evidence="2 3" key="1">
    <citation type="submission" date="2020-08" db="EMBL/GenBank/DDBJ databases">
        <title>Genomic Encyclopedia of Type Strains, Phase IV (KMG-IV): sequencing the most valuable type-strain genomes for metagenomic binning, comparative biology and taxonomic classification.</title>
        <authorList>
            <person name="Goeker M."/>
        </authorList>
    </citation>
    <scope>NUCLEOTIDE SEQUENCE [LARGE SCALE GENOMIC DNA]</scope>
    <source>
        <strain evidence="2 3">DSM 27568</strain>
    </source>
</reference>
<feature type="domain" description="SnoaL-like" evidence="1">
    <location>
        <begin position="26"/>
        <end position="121"/>
    </location>
</feature>
<dbReference type="Gene3D" id="3.10.450.50">
    <property type="match status" value="1"/>
</dbReference>
<dbReference type="EMBL" id="JACIDY010000009">
    <property type="protein sequence ID" value="MBB3941521.1"/>
    <property type="molecule type" value="Genomic_DNA"/>
</dbReference>
<comment type="caution">
    <text evidence="2">The sequence shown here is derived from an EMBL/GenBank/DDBJ whole genome shotgun (WGS) entry which is preliminary data.</text>
</comment>
<gene>
    <name evidence="2" type="ORF">GGR39_003198</name>
</gene>
<dbReference type="Proteomes" id="UP000561459">
    <property type="component" value="Unassembled WGS sequence"/>
</dbReference>
<evidence type="ECO:0000313" key="3">
    <source>
        <dbReference type="Proteomes" id="UP000561459"/>
    </source>
</evidence>
<dbReference type="InterPro" id="IPR032710">
    <property type="entry name" value="NTF2-like_dom_sf"/>
</dbReference>
<dbReference type="InterPro" id="IPR037401">
    <property type="entry name" value="SnoaL-like"/>
</dbReference>
<organism evidence="2 3">
    <name type="scientific">Novosphingobium fluoreni</name>
    <dbReference type="NCBI Taxonomy" id="1391222"/>
    <lineage>
        <taxon>Bacteria</taxon>
        <taxon>Pseudomonadati</taxon>
        <taxon>Pseudomonadota</taxon>
        <taxon>Alphaproteobacteria</taxon>
        <taxon>Sphingomonadales</taxon>
        <taxon>Sphingomonadaceae</taxon>
        <taxon>Novosphingobium</taxon>
    </lineage>
</organism>
<dbReference type="Pfam" id="PF12680">
    <property type="entry name" value="SnoaL_2"/>
    <property type="match status" value="1"/>
</dbReference>
<evidence type="ECO:0000313" key="2">
    <source>
        <dbReference type="EMBL" id="MBB3941521.1"/>
    </source>
</evidence>
<accession>A0A7W6FZP4</accession>
<protein>
    <recommendedName>
        <fullName evidence="1">SnoaL-like domain-containing protein</fullName>
    </recommendedName>
</protein>